<evidence type="ECO:0000313" key="9">
    <source>
        <dbReference type="EMBL" id="RFU80616.1"/>
    </source>
</evidence>
<dbReference type="Pfam" id="PF03006">
    <property type="entry name" value="HlyIII"/>
    <property type="match status" value="1"/>
</dbReference>
<dbReference type="EMBL" id="PXOA01000102">
    <property type="protein sequence ID" value="RFU80616.1"/>
    <property type="molecule type" value="Genomic_DNA"/>
</dbReference>
<feature type="binding site" evidence="6">
    <location>
        <position position="142"/>
    </location>
    <ligand>
        <name>Zn(2+)</name>
        <dbReference type="ChEBI" id="CHEBI:29105"/>
    </ligand>
</feature>
<dbReference type="OrthoDB" id="529367at2759"/>
<sequence length="322" mass="36534">MASAPRLRLSSPQPPVARKEGGNDSLSPRLLGSTLRANKARTVLLSFDELPKWHQDNEFILHGYRPISGSAQVSFRSWSYIHNESVNIFSHLIPAIAFLLGEWYIQEYLTSRYSTVTNTDFFIFTFFLLTAIICLGLSTTYHTLLNHSAEVEQLWLRFDLVGIVILTLGDFVSGIYMVFWCEPLQRKIYWSMIGILGSLTIFIMLNPKFQGKKFRAFRAFAFVGTGLSGFAPLIHGVKMFGFSQMMKQSGMPYYLIEGGFLLLGALIYVTKFPESRYPGKFDIYGSSHQLFHILVVFATVTQLIGILVAFDYNYVNRTCSSL</sequence>
<keyword evidence="5 8" id="KW-0472">Membrane</keyword>
<evidence type="ECO:0000256" key="1">
    <source>
        <dbReference type="ARBA" id="ARBA00004141"/>
    </source>
</evidence>
<feature type="transmembrane region" description="Helical" evidence="8">
    <location>
        <begin position="217"/>
        <end position="239"/>
    </location>
</feature>
<keyword evidence="6" id="KW-0862">Zinc</keyword>
<reference evidence="9 10" key="1">
    <citation type="journal article" date="2018" name="PLoS Pathog.">
        <title>Evolution of structural diversity of trichothecenes, a family of toxins produced by plant pathogenic and entomopathogenic fungi.</title>
        <authorList>
            <person name="Proctor R.H."/>
            <person name="McCormick S.P."/>
            <person name="Kim H.S."/>
            <person name="Cardoza R.E."/>
            <person name="Stanley A.M."/>
            <person name="Lindo L."/>
            <person name="Kelly A."/>
            <person name="Brown D.W."/>
            <person name="Lee T."/>
            <person name="Vaughan M.M."/>
            <person name="Alexander N.J."/>
            <person name="Busman M."/>
            <person name="Gutierrez S."/>
        </authorList>
    </citation>
    <scope>NUCLEOTIDE SEQUENCE [LARGE SCALE GENOMIC DNA]</scope>
    <source>
        <strain evidence="9 10">IBT 40837</strain>
    </source>
</reference>
<dbReference type="GO" id="GO:0046872">
    <property type="term" value="F:metal ion binding"/>
    <property type="evidence" value="ECO:0007669"/>
    <property type="project" value="UniProtKB-KW"/>
</dbReference>
<keyword evidence="10" id="KW-1185">Reference proteome</keyword>
<dbReference type="GO" id="GO:0038023">
    <property type="term" value="F:signaling receptor activity"/>
    <property type="evidence" value="ECO:0007669"/>
    <property type="project" value="TreeGrafter"/>
</dbReference>
<comment type="caution">
    <text evidence="9">The sequence shown here is derived from an EMBL/GenBank/DDBJ whole genome shotgun (WGS) entry which is preliminary data.</text>
</comment>
<evidence type="ECO:0000256" key="3">
    <source>
        <dbReference type="ARBA" id="ARBA00022692"/>
    </source>
</evidence>
<dbReference type="PANTHER" id="PTHR20855">
    <property type="entry name" value="ADIPOR/PROGESTIN RECEPTOR-RELATED"/>
    <property type="match status" value="1"/>
</dbReference>
<feature type="transmembrane region" description="Helical" evidence="8">
    <location>
        <begin position="188"/>
        <end position="205"/>
    </location>
</feature>
<evidence type="ECO:0000256" key="2">
    <source>
        <dbReference type="ARBA" id="ARBA00007018"/>
    </source>
</evidence>
<evidence type="ECO:0000256" key="5">
    <source>
        <dbReference type="ARBA" id="ARBA00023136"/>
    </source>
</evidence>
<dbReference type="PANTHER" id="PTHR20855:SF52">
    <property type="entry name" value="ADIPONECTIN RECEPTOR PROTEIN"/>
    <property type="match status" value="1"/>
</dbReference>
<feature type="transmembrane region" description="Helical" evidence="8">
    <location>
        <begin position="154"/>
        <end position="176"/>
    </location>
</feature>
<comment type="similarity">
    <text evidence="2">Belongs to the ADIPOR family.</text>
</comment>
<organism evidence="9 10">
    <name type="scientific">Trichoderma arundinaceum</name>
    <dbReference type="NCBI Taxonomy" id="490622"/>
    <lineage>
        <taxon>Eukaryota</taxon>
        <taxon>Fungi</taxon>
        <taxon>Dikarya</taxon>
        <taxon>Ascomycota</taxon>
        <taxon>Pezizomycotina</taxon>
        <taxon>Sordariomycetes</taxon>
        <taxon>Hypocreomycetidae</taxon>
        <taxon>Hypocreales</taxon>
        <taxon>Hypocreaceae</taxon>
        <taxon>Trichoderma</taxon>
    </lineage>
</organism>
<accession>A0A395NWY8</accession>
<evidence type="ECO:0000256" key="7">
    <source>
        <dbReference type="SAM" id="MobiDB-lite"/>
    </source>
</evidence>
<gene>
    <name evidence="9" type="ORF">TARUN_1571</name>
</gene>
<dbReference type="Proteomes" id="UP000266272">
    <property type="component" value="Unassembled WGS sequence"/>
</dbReference>
<dbReference type="InterPro" id="IPR004254">
    <property type="entry name" value="AdipoR/HlyIII-related"/>
</dbReference>
<evidence type="ECO:0000256" key="6">
    <source>
        <dbReference type="PIRSR" id="PIRSR604254-1"/>
    </source>
</evidence>
<feature type="transmembrane region" description="Helical" evidence="8">
    <location>
        <begin position="251"/>
        <end position="269"/>
    </location>
</feature>
<dbReference type="STRING" id="490622.A0A395NWY8"/>
<proteinExistence type="inferred from homology"/>
<keyword evidence="4 8" id="KW-1133">Transmembrane helix</keyword>
<feature type="region of interest" description="Disordered" evidence="7">
    <location>
        <begin position="1"/>
        <end position="27"/>
    </location>
</feature>
<comment type="subcellular location">
    <subcellularLocation>
        <location evidence="1">Membrane</location>
        <topology evidence="1">Multi-pass membrane protein</topology>
    </subcellularLocation>
</comment>
<feature type="transmembrane region" description="Helical" evidence="8">
    <location>
        <begin position="121"/>
        <end position="142"/>
    </location>
</feature>
<evidence type="ECO:0000256" key="4">
    <source>
        <dbReference type="ARBA" id="ARBA00022989"/>
    </source>
</evidence>
<keyword evidence="3 8" id="KW-0812">Transmembrane</keyword>
<feature type="binding site" evidence="6">
    <location>
        <position position="292"/>
    </location>
    <ligand>
        <name>Zn(2+)</name>
        <dbReference type="ChEBI" id="CHEBI:29105"/>
    </ligand>
</feature>
<dbReference type="GO" id="GO:0006882">
    <property type="term" value="P:intracellular zinc ion homeostasis"/>
    <property type="evidence" value="ECO:0007669"/>
    <property type="project" value="TreeGrafter"/>
</dbReference>
<protein>
    <submittedName>
        <fullName evidence="9">Mpr-type gpcr</fullName>
    </submittedName>
</protein>
<keyword evidence="6" id="KW-0479">Metal-binding</keyword>
<name>A0A395NWY8_TRIAR</name>
<evidence type="ECO:0000313" key="10">
    <source>
        <dbReference type="Proteomes" id="UP000266272"/>
    </source>
</evidence>
<feature type="transmembrane region" description="Helical" evidence="8">
    <location>
        <begin position="290"/>
        <end position="310"/>
    </location>
</feature>
<feature type="binding site" evidence="6">
    <location>
        <position position="288"/>
    </location>
    <ligand>
        <name>Zn(2+)</name>
        <dbReference type="ChEBI" id="CHEBI:29105"/>
    </ligand>
</feature>
<dbReference type="AlphaFoldDB" id="A0A395NWY8"/>
<dbReference type="GO" id="GO:0016020">
    <property type="term" value="C:membrane"/>
    <property type="evidence" value="ECO:0007669"/>
    <property type="project" value="UniProtKB-SubCell"/>
</dbReference>
<evidence type="ECO:0000256" key="8">
    <source>
        <dbReference type="SAM" id="Phobius"/>
    </source>
</evidence>